<accession>A0AAF0FXS0</accession>
<dbReference type="AlphaFoldDB" id="A0AAF0FXS0"/>
<gene>
    <name evidence="1" type="ORF">L1994_11310</name>
</gene>
<reference evidence="1" key="1">
    <citation type="submission" date="2022-01" db="EMBL/GenBank/DDBJ databases">
        <title>Complete genome of Methanomicrobium antiquum DSM 21220.</title>
        <authorList>
            <person name="Chen S.-C."/>
            <person name="You Y.-T."/>
            <person name="Zhou Y.-Z."/>
            <person name="Lai M.-C."/>
        </authorList>
    </citation>
    <scope>NUCLEOTIDE SEQUENCE</scope>
    <source>
        <strain evidence="1">DSM 21220</strain>
    </source>
</reference>
<dbReference type="Pfam" id="PF10865">
    <property type="entry name" value="DUF2703"/>
    <property type="match status" value="1"/>
</dbReference>
<name>A0AAF0FXS0_9EURY</name>
<evidence type="ECO:0000313" key="1">
    <source>
        <dbReference type="EMBL" id="WFN38015.1"/>
    </source>
</evidence>
<dbReference type="KEGG" id="manq:L1994_11310"/>
<organism evidence="1 2">
    <name type="scientific">Methanomicrobium antiquum</name>
    <dbReference type="NCBI Taxonomy" id="487686"/>
    <lineage>
        <taxon>Archaea</taxon>
        <taxon>Methanobacteriati</taxon>
        <taxon>Methanobacteriota</taxon>
        <taxon>Stenosarchaea group</taxon>
        <taxon>Methanomicrobia</taxon>
        <taxon>Methanomicrobiales</taxon>
        <taxon>Methanomicrobiaceae</taxon>
        <taxon>Methanomicrobium</taxon>
    </lineage>
</organism>
<evidence type="ECO:0000313" key="2">
    <source>
        <dbReference type="Proteomes" id="UP001218895"/>
    </source>
</evidence>
<protein>
    <submittedName>
        <fullName evidence="1">DUF2703 domain-containing protein</fullName>
    </submittedName>
</protein>
<dbReference type="Proteomes" id="UP001218895">
    <property type="component" value="Chromosome"/>
</dbReference>
<sequence length="151" mass="16700">MPGVIQKCTCGQSCCGDNPKADSAKVLTVEWRHVGENIDTTCERCSQTGNTLKEVLDEIESFLSERKIKIEVKEKVLENEKIEESNMILFNGVPLEKLIEGMEVSQTPCASCACITGQDDVRCRAISYKGKLHEAIPAELIRKAAEKALEI</sequence>
<keyword evidence="2" id="KW-1185">Reference proteome</keyword>
<dbReference type="EMBL" id="CP091092">
    <property type="protein sequence ID" value="WFN38015.1"/>
    <property type="molecule type" value="Genomic_DNA"/>
</dbReference>
<proteinExistence type="predicted"/>
<dbReference type="InterPro" id="IPR021219">
    <property type="entry name" value="DUF2703"/>
</dbReference>